<dbReference type="AlphaFoldDB" id="A0AAD4QQ11"/>
<gene>
    <name evidence="2" type="ORF">B0F90DRAFT_1696946</name>
</gene>
<keyword evidence="1" id="KW-0732">Signal</keyword>
<comment type="caution">
    <text evidence="2">The sequence shown here is derived from an EMBL/GenBank/DDBJ whole genome shotgun (WGS) entry which is preliminary data.</text>
</comment>
<evidence type="ECO:0000313" key="2">
    <source>
        <dbReference type="EMBL" id="KAI0306192.1"/>
    </source>
</evidence>
<sequence>MVDLVMLLSTLHQCLLERFLTNGLTTSPFLVSQRQNVFDVLPAATYTTPIHWFTWLT</sequence>
<accession>A0AAD4QQ11</accession>
<feature type="chain" id="PRO_5041963764" evidence="1">
    <location>
        <begin position="17"/>
        <end position="57"/>
    </location>
</feature>
<dbReference type="EMBL" id="WTXG01000004">
    <property type="protein sequence ID" value="KAI0306192.1"/>
    <property type="molecule type" value="Genomic_DNA"/>
</dbReference>
<evidence type="ECO:0000256" key="1">
    <source>
        <dbReference type="SAM" id="SignalP"/>
    </source>
</evidence>
<keyword evidence="3" id="KW-1185">Reference proteome</keyword>
<reference evidence="2" key="1">
    <citation type="journal article" date="2022" name="New Phytol.">
        <title>Evolutionary transition to the ectomycorrhizal habit in the genomes of a hyperdiverse lineage of mushroom-forming fungi.</title>
        <authorList>
            <person name="Looney B."/>
            <person name="Miyauchi S."/>
            <person name="Morin E."/>
            <person name="Drula E."/>
            <person name="Courty P.E."/>
            <person name="Kohler A."/>
            <person name="Kuo A."/>
            <person name="LaButti K."/>
            <person name="Pangilinan J."/>
            <person name="Lipzen A."/>
            <person name="Riley R."/>
            <person name="Andreopoulos W."/>
            <person name="He G."/>
            <person name="Johnson J."/>
            <person name="Nolan M."/>
            <person name="Tritt A."/>
            <person name="Barry K.W."/>
            <person name="Grigoriev I.V."/>
            <person name="Nagy L.G."/>
            <person name="Hibbett D."/>
            <person name="Henrissat B."/>
            <person name="Matheny P.B."/>
            <person name="Labbe J."/>
            <person name="Martin F.M."/>
        </authorList>
    </citation>
    <scope>NUCLEOTIDE SEQUENCE</scope>
    <source>
        <strain evidence="2">BPL690</strain>
    </source>
</reference>
<dbReference type="Proteomes" id="UP001203297">
    <property type="component" value="Unassembled WGS sequence"/>
</dbReference>
<organism evidence="2 3">
    <name type="scientific">Multifurca ochricompacta</name>
    <dbReference type="NCBI Taxonomy" id="376703"/>
    <lineage>
        <taxon>Eukaryota</taxon>
        <taxon>Fungi</taxon>
        <taxon>Dikarya</taxon>
        <taxon>Basidiomycota</taxon>
        <taxon>Agaricomycotina</taxon>
        <taxon>Agaricomycetes</taxon>
        <taxon>Russulales</taxon>
        <taxon>Russulaceae</taxon>
        <taxon>Multifurca</taxon>
    </lineage>
</organism>
<proteinExistence type="predicted"/>
<evidence type="ECO:0000313" key="3">
    <source>
        <dbReference type="Proteomes" id="UP001203297"/>
    </source>
</evidence>
<protein>
    <submittedName>
        <fullName evidence="2">Uncharacterized protein</fullName>
    </submittedName>
</protein>
<feature type="signal peptide" evidence="1">
    <location>
        <begin position="1"/>
        <end position="16"/>
    </location>
</feature>
<name>A0AAD4QQ11_9AGAM</name>